<gene>
    <name evidence="1" type="ORF">LCGC14_2367770</name>
</gene>
<dbReference type="EMBL" id="LAZR01034834">
    <property type="protein sequence ID" value="KKL41260.1"/>
    <property type="molecule type" value="Genomic_DNA"/>
</dbReference>
<evidence type="ECO:0000313" key="1">
    <source>
        <dbReference type="EMBL" id="KKL41260.1"/>
    </source>
</evidence>
<accession>A0A0F9CRY3</accession>
<proteinExistence type="predicted"/>
<reference evidence="1" key="1">
    <citation type="journal article" date="2015" name="Nature">
        <title>Complex archaea that bridge the gap between prokaryotes and eukaryotes.</title>
        <authorList>
            <person name="Spang A."/>
            <person name="Saw J.H."/>
            <person name="Jorgensen S.L."/>
            <person name="Zaremba-Niedzwiedzka K."/>
            <person name="Martijn J."/>
            <person name="Lind A.E."/>
            <person name="van Eijk R."/>
            <person name="Schleper C."/>
            <person name="Guy L."/>
            <person name="Ettema T.J."/>
        </authorList>
    </citation>
    <scope>NUCLEOTIDE SEQUENCE</scope>
</reference>
<protein>
    <submittedName>
        <fullName evidence="1">Uncharacterized protein</fullName>
    </submittedName>
</protein>
<feature type="non-terminal residue" evidence="1">
    <location>
        <position position="1"/>
    </location>
</feature>
<sequence length="227" mass="25464">IRANAAARMAFGRDRDPAEDKAFQAYIKVDRNDPKYKDPVTLEIDYGAYRRDKDAAFKGLDSAIQEAFLQVGAPDPGVARWATLYTVARNLRRDLYAMSKWEGLTPEQSRQLDQFSLEVRKRAPQIAAQLGRRVKEADVARFLAEQQGLPGLAEWFIGLQSSTERDKRRSIEYGLFLAENVAGLRLFYPELYSQASLERIGLIEGEPSLRPQPVVPVAPVAPIGGVR</sequence>
<organism evidence="1">
    <name type="scientific">marine sediment metagenome</name>
    <dbReference type="NCBI Taxonomy" id="412755"/>
    <lineage>
        <taxon>unclassified sequences</taxon>
        <taxon>metagenomes</taxon>
        <taxon>ecological metagenomes</taxon>
    </lineage>
</organism>
<dbReference type="AlphaFoldDB" id="A0A0F9CRY3"/>
<comment type="caution">
    <text evidence="1">The sequence shown here is derived from an EMBL/GenBank/DDBJ whole genome shotgun (WGS) entry which is preliminary data.</text>
</comment>
<name>A0A0F9CRY3_9ZZZZ</name>